<keyword evidence="12" id="KW-0464">Manganese</keyword>
<dbReference type="GO" id="GO:0003676">
    <property type="term" value="F:nucleic acid binding"/>
    <property type="evidence" value="ECO:0007669"/>
    <property type="project" value="UniProtKB-UniRule"/>
</dbReference>
<proteinExistence type="inferred from homology"/>
<comment type="caution">
    <text evidence="15">The sequence shown here is derived from an EMBL/GenBank/DDBJ whole genome shotgun (WGS) entry which is preliminary data.</text>
</comment>
<evidence type="ECO:0000256" key="10">
    <source>
        <dbReference type="ARBA" id="ARBA00022842"/>
    </source>
</evidence>
<feature type="binding site" evidence="12">
    <location>
        <position position="105"/>
    </location>
    <ligand>
        <name>Mg(2+)</name>
        <dbReference type="ChEBI" id="CHEBI:18420"/>
        <label>1</label>
    </ligand>
</feature>
<organism evidence="15 16">
    <name type="scientific">Paenibacillus radicis</name>
    <name type="common">ex Gao et al. 2016</name>
    <dbReference type="NCBI Taxonomy" id="1737354"/>
    <lineage>
        <taxon>Bacteria</taxon>
        <taxon>Bacillati</taxon>
        <taxon>Bacillota</taxon>
        <taxon>Bacilli</taxon>
        <taxon>Bacillales</taxon>
        <taxon>Paenibacillaceae</taxon>
        <taxon>Paenibacillus</taxon>
    </lineage>
</organism>
<evidence type="ECO:0000256" key="6">
    <source>
        <dbReference type="ARBA" id="ARBA00022722"/>
    </source>
</evidence>
<keyword evidence="10 11" id="KW-0460">Magnesium</keyword>
<comment type="subcellular location">
    <subcellularLocation>
        <location evidence="11">Cytoplasm</location>
    </subcellularLocation>
</comment>
<evidence type="ECO:0000256" key="13">
    <source>
        <dbReference type="SAM" id="MobiDB-lite"/>
    </source>
</evidence>
<comment type="cofactor">
    <cofactor evidence="1">
        <name>Mg(2+)</name>
        <dbReference type="ChEBI" id="CHEBI:18420"/>
    </cofactor>
</comment>
<keyword evidence="11" id="KW-0963">Cytoplasm</keyword>
<dbReference type="InterPro" id="IPR009027">
    <property type="entry name" value="Ribosomal_bL9/RNase_H1_N"/>
</dbReference>
<evidence type="ECO:0000256" key="9">
    <source>
        <dbReference type="ARBA" id="ARBA00022801"/>
    </source>
</evidence>
<dbReference type="PROSITE" id="PS50879">
    <property type="entry name" value="RNASE_H_1"/>
    <property type="match status" value="1"/>
</dbReference>
<dbReference type="FunFam" id="3.40.970.10:FF:000002">
    <property type="entry name" value="Ribonuclease H"/>
    <property type="match status" value="1"/>
</dbReference>
<name>A0A917MAW0_9BACL</name>
<dbReference type="PIRSF" id="PIRSF037839">
    <property type="entry name" value="Ribonuclease_H"/>
    <property type="match status" value="1"/>
</dbReference>
<dbReference type="InterPro" id="IPR012337">
    <property type="entry name" value="RNaseH-like_sf"/>
</dbReference>
<dbReference type="Gene3D" id="3.40.970.10">
    <property type="entry name" value="Ribonuclease H1, N-terminal domain"/>
    <property type="match status" value="1"/>
</dbReference>
<dbReference type="RefSeq" id="WP_188893005.1">
    <property type="nucleotide sequence ID" value="NZ_BMHY01000023.1"/>
</dbReference>
<protein>
    <recommendedName>
        <fullName evidence="5 11">Ribonuclease H</fullName>
        <ecNumber evidence="4 11">3.1.26.4</ecNumber>
    </recommendedName>
</protein>
<dbReference type="EC" id="3.1.26.4" evidence="4 11"/>
<evidence type="ECO:0000313" key="16">
    <source>
        <dbReference type="Proteomes" id="UP000600247"/>
    </source>
</evidence>
<comment type="cofactor">
    <cofactor evidence="12">
        <name>Mn(2+)</name>
        <dbReference type="ChEBI" id="CHEBI:29035"/>
    </cofactor>
    <cofactor evidence="12">
        <name>Mg(2+)</name>
        <dbReference type="ChEBI" id="CHEBI:18420"/>
    </cofactor>
    <text evidence="12">Binds 2 metal ions per subunit. Manganese or magnesium.</text>
</comment>
<dbReference type="InterPro" id="IPR017290">
    <property type="entry name" value="RNase_H_bac"/>
</dbReference>
<dbReference type="GO" id="GO:0005737">
    <property type="term" value="C:cytoplasm"/>
    <property type="evidence" value="ECO:0007669"/>
    <property type="project" value="UniProtKB-SubCell"/>
</dbReference>
<dbReference type="InterPro" id="IPR011320">
    <property type="entry name" value="RNase_H1_N"/>
</dbReference>
<keyword evidence="6 11" id="KW-0540">Nuclease</keyword>
<evidence type="ECO:0000256" key="3">
    <source>
        <dbReference type="ARBA" id="ARBA00005300"/>
    </source>
</evidence>
<accession>A0A917MAW0</accession>
<reference evidence="15 16" key="1">
    <citation type="journal article" date="2014" name="Int. J. Syst. Evol. Microbiol.">
        <title>Complete genome sequence of Corynebacterium casei LMG S-19264T (=DSM 44701T), isolated from a smear-ripened cheese.</title>
        <authorList>
            <consortium name="US DOE Joint Genome Institute (JGI-PGF)"/>
            <person name="Walter F."/>
            <person name="Albersmeier A."/>
            <person name="Kalinowski J."/>
            <person name="Ruckert C."/>
        </authorList>
    </citation>
    <scope>NUCLEOTIDE SEQUENCE [LARGE SCALE GENOMIC DNA]</scope>
    <source>
        <strain evidence="15 16">CGMCC 1.15286</strain>
    </source>
</reference>
<evidence type="ECO:0000256" key="11">
    <source>
        <dbReference type="PIRNR" id="PIRNR037839"/>
    </source>
</evidence>
<dbReference type="InterPro" id="IPR037056">
    <property type="entry name" value="RNase_H1_N_sf"/>
</dbReference>
<evidence type="ECO:0000256" key="1">
    <source>
        <dbReference type="ARBA" id="ARBA00001946"/>
    </source>
</evidence>
<evidence type="ECO:0000313" key="15">
    <source>
        <dbReference type="EMBL" id="GGG90126.1"/>
    </source>
</evidence>
<feature type="region of interest" description="Disordered" evidence="13">
    <location>
        <begin position="60"/>
        <end position="84"/>
    </location>
</feature>
<dbReference type="EMBL" id="BMHY01000023">
    <property type="protein sequence ID" value="GGG90126.1"/>
    <property type="molecule type" value="Genomic_DNA"/>
</dbReference>
<feature type="compositionally biased region" description="Low complexity" evidence="13">
    <location>
        <begin position="62"/>
        <end position="77"/>
    </location>
</feature>
<evidence type="ECO:0000256" key="12">
    <source>
        <dbReference type="PIRSR" id="PIRSR037839-1"/>
    </source>
</evidence>
<dbReference type="GO" id="GO:0046872">
    <property type="term" value="F:metal ion binding"/>
    <property type="evidence" value="ECO:0007669"/>
    <property type="project" value="UniProtKB-KW"/>
</dbReference>
<feature type="binding site" evidence="12">
    <location>
        <position position="143"/>
    </location>
    <ligand>
        <name>Mg(2+)</name>
        <dbReference type="ChEBI" id="CHEBI:18420"/>
        <label>2</label>
    </ligand>
</feature>
<keyword evidence="9 11" id="KW-0378">Hydrolase</keyword>
<dbReference type="Gene3D" id="3.30.420.10">
    <property type="entry name" value="Ribonuclease H-like superfamily/Ribonuclease H"/>
    <property type="match status" value="1"/>
</dbReference>
<dbReference type="GO" id="GO:0004523">
    <property type="term" value="F:RNA-DNA hybrid ribonuclease activity"/>
    <property type="evidence" value="ECO:0007669"/>
    <property type="project" value="UniProtKB-UniRule"/>
</dbReference>
<feature type="binding site" evidence="12">
    <location>
        <position position="166"/>
    </location>
    <ligand>
        <name>Mg(2+)</name>
        <dbReference type="ChEBI" id="CHEBI:18420"/>
        <label>2</label>
    </ligand>
</feature>
<evidence type="ECO:0000256" key="2">
    <source>
        <dbReference type="ARBA" id="ARBA00004065"/>
    </source>
</evidence>
<evidence type="ECO:0000256" key="5">
    <source>
        <dbReference type="ARBA" id="ARBA00017721"/>
    </source>
</evidence>
<feature type="domain" description="RNase H type-1" evidence="14">
    <location>
        <begin position="91"/>
        <end position="230"/>
    </location>
</feature>
<keyword evidence="8 11" id="KW-0255">Endonuclease</keyword>
<keyword evidence="7 11" id="KW-0479">Metal-binding</keyword>
<gene>
    <name evidence="15" type="ORF">GCM10010918_56240</name>
</gene>
<comment type="catalytic activity">
    <reaction evidence="11">
        <text>Endonucleolytic cleavage to 5'-phosphomonoester.</text>
        <dbReference type="EC" id="3.1.26.4"/>
    </reaction>
</comment>
<keyword evidence="16" id="KW-1185">Reference proteome</keyword>
<dbReference type="InterPro" id="IPR036397">
    <property type="entry name" value="RNaseH_sf"/>
</dbReference>
<evidence type="ECO:0000259" key="14">
    <source>
        <dbReference type="PROSITE" id="PS50879"/>
    </source>
</evidence>
<dbReference type="Proteomes" id="UP000600247">
    <property type="component" value="Unassembled WGS sequence"/>
</dbReference>
<feature type="binding site" evidence="12">
    <location>
        <position position="226"/>
    </location>
    <ligand>
        <name>Mg(2+)</name>
        <dbReference type="ChEBI" id="CHEBI:18420"/>
        <label>1</label>
    </ligand>
</feature>
<dbReference type="InterPro" id="IPR002156">
    <property type="entry name" value="RNaseH_domain"/>
</dbReference>
<dbReference type="NCBIfam" id="NF046109">
    <property type="entry name" value="RNaseH_Halikb"/>
    <property type="match status" value="1"/>
</dbReference>
<comment type="similarity">
    <text evidence="3 11">Belongs to the RNase H family.</text>
</comment>
<dbReference type="SUPFAM" id="SSF53098">
    <property type="entry name" value="Ribonuclease H-like"/>
    <property type="match status" value="1"/>
</dbReference>
<comment type="function">
    <text evidence="2 11">Endonuclease that specifically degrades the RNA of RNA-DNA hybrids.</text>
</comment>
<dbReference type="SUPFAM" id="SSF55658">
    <property type="entry name" value="L9 N-domain-like"/>
    <property type="match status" value="1"/>
</dbReference>
<evidence type="ECO:0000256" key="8">
    <source>
        <dbReference type="ARBA" id="ARBA00022759"/>
    </source>
</evidence>
<evidence type="ECO:0000256" key="7">
    <source>
        <dbReference type="ARBA" id="ARBA00022723"/>
    </source>
</evidence>
<evidence type="ECO:0000256" key="4">
    <source>
        <dbReference type="ARBA" id="ARBA00012180"/>
    </source>
</evidence>
<sequence length="230" mass="25310">MAASKYYVVWVGKSTGVYATWKECQEQINGFPDAKYKSFESKALADQAFKEGWKGYWGKGGSASKSGSSGASSAKGKPYATAASKSTTPLPRAALEIDYDSISVDVGTRGNPGPVEYKGVDTQTGDILFYVGPIPNGTNNLGEFIAVVHALDYLKKQGSSKTIYSDSRTALAWLRNKKIASSLTRDDSTKRIWELADWALDWLRSNTYSNQVVKWNTEEWGEIRADFGRK</sequence>
<dbReference type="AlphaFoldDB" id="A0A917MAW0"/>
<dbReference type="Pfam" id="PF01693">
    <property type="entry name" value="Cauli_VI"/>
    <property type="match status" value="1"/>
</dbReference>